<dbReference type="Proteomes" id="UP000228945">
    <property type="component" value="Chromosome"/>
</dbReference>
<evidence type="ECO:0000313" key="2">
    <source>
        <dbReference type="EMBL" id="ATQ43045.1"/>
    </source>
</evidence>
<organism evidence="2 3">
    <name type="scientific">Caulobacter mirabilis</name>
    <dbReference type="NCBI Taxonomy" id="69666"/>
    <lineage>
        <taxon>Bacteria</taxon>
        <taxon>Pseudomonadati</taxon>
        <taxon>Pseudomonadota</taxon>
        <taxon>Alphaproteobacteria</taxon>
        <taxon>Caulobacterales</taxon>
        <taxon>Caulobacteraceae</taxon>
        <taxon>Caulobacter</taxon>
    </lineage>
</organism>
<dbReference type="RefSeq" id="WP_099622296.1">
    <property type="nucleotide sequence ID" value="NZ_CP024201.1"/>
</dbReference>
<dbReference type="AlphaFoldDB" id="A0A2D2AYI4"/>
<dbReference type="OrthoDB" id="7210472at2"/>
<proteinExistence type="predicted"/>
<evidence type="ECO:0000256" key="1">
    <source>
        <dbReference type="SAM" id="MobiDB-lite"/>
    </source>
</evidence>
<dbReference type="EMBL" id="CP024201">
    <property type="protein sequence ID" value="ATQ43045.1"/>
    <property type="molecule type" value="Genomic_DNA"/>
</dbReference>
<feature type="compositionally biased region" description="Basic residues" evidence="1">
    <location>
        <begin position="128"/>
        <end position="137"/>
    </location>
</feature>
<sequence>MTRQLDFSGQSGASYRYRPIEELKPVSPGGANYLFVRWDGDVAAVIYAGETDSLHRTVFENWDAAQSAHGATHIYARLNITGAVRRAEQADLIGKHRPPMNPAPAAAPRASKPAAAKTEAPEGEAKAPAKKTARKAG</sequence>
<name>A0A2D2AYI4_9CAUL</name>
<feature type="region of interest" description="Disordered" evidence="1">
    <location>
        <begin position="94"/>
        <end position="137"/>
    </location>
</feature>
<accession>A0A2D2AYI4</accession>
<dbReference type="KEGG" id="cmb:CSW64_11800"/>
<keyword evidence="3" id="KW-1185">Reference proteome</keyword>
<evidence type="ECO:0000313" key="3">
    <source>
        <dbReference type="Proteomes" id="UP000228945"/>
    </source>
</evidence>
<reference evidence="2 3" key="1">
    <citation type="submission" date="2017-10" db="EMBL/GenBank/DDBJ databases">
        <title>Genome sequence of Caulobacter mirabilis FWC38.</title>
        <authorList>
            <person name="Fiebig A."/>
            <person name="Crosson S."/>
        </authorList>
    </citation>
    <scope>NUCLEOTIDE SEQUENCE [LARGE SCALE GENOMIC DNA]</scope>
    <source>
        <strain evidence="2 3">FWC 38</strain>
    </source>
</reference>
<gene>
    <name evidence="2" type="ORF">CSW64_11800</name>
</gene>
<protein>
    <submittedName>
        <fullName evidence="2">Uncharacterized protein</fullName>
    </submittedName>
</protein>
<feature type="compositionally biased region" description="Low complexity" evidence="1">
    <location>
        <begin position="103"/>
        <end position="118"/>
    </location>
</feature>